<reference evidence="5 6" key="1">
    <citation type="submission" date="2016-07" db="EMBL/GenBank/DDBJ databases">
        <authorList>
            <person name="Townsley L."/>
            <person name="Shank E.A."/>
        </authorList>
    </citation>
    <scope>NUCLEOTIDE SEQUENCE [LARGE SCALE GENOMIC DNA]</scope>
    <source>
        <strain evidence="5 6">CH01</strain>
    </source>
</reference>
<dbReference type="Proteomes" id="UP000094580">
    <property type="component" value="Unassembled WGS sequence"/>
</dbReference>
<accession>A0ABX2ZU60</accession>
<dbReference type="InterPro" id="IPR037455">
    <property type="entry name" value="LucA/IucC-like"/>
</dbReference>
<gene>
    <name evidence="5" type="ORF">BED47_12080</name>
</gene>
<dbReference type="PANTHER" id="PTHR34384:SF6">
    <property type="entry name" value="STAPHYLOFERRIN B SYNTHASE"/>
    <property type="match status" value="1"/>
</dbReference>
<dbReference type="Gene3D" id="1.10.510.40">
    <property type="match status" value="1"/>
</dbReference>
<dbReference type="RefSeq" id="WP_069034961.1">
    <property type="nucleotide sequence ID" value="NZ_MDKC01000034.1"/>
</dbReference>
<dbReference type="InterPro" id="IPR022770">
    <property type="entry name" value="IucA/IucC-like_C"/>
</dbReference>
<comment type="similarity">
    <text evidence="2">Belongs to the IucA/IucC family.</text>
</comment>
<organism evidence="5 6">
    <name type="scientific">Gottfriedia luciferensis</name>
    <dbReference type="NCBI Taxonomy" id="178774"/>
    <lineage>
        <taxon>Bacteria</taxon>
        <taxon>Bacillati</taxon>
        <taxon>Bacillota</taxon>
        <taxon>Bacilli</taxon>
        <taxon>Bacillales</taxon>
        <taxon>Bacillaceae</taxon>
        <taxon>Gottfriedia</taxon>
    </lineage>
</organism>
<dbReference type="Pfam" id="PF04183">
    <property type="entry name" value="IucA_IucC"/>
    <property type="match status" value="1"/>
</dbReference>
<protein>
    <submittedName>
        <fullName evidence="5">IucA/IucC family protein</fullName>
    </submittedName>
</protein>
<comment type="pathway">
    <text evidence="1">Siderophore biosynthesis.</text>
</comment>
<dbReference type="EMBL" id="MDKC01000034">
    <property type="protein sequence ID" value="ODG90603.1"/>
    <property type="molecule type" value="Genomic_DNA"/>
</dbReference>
<keyword evidence="6" id="KW-1185">Reference proteome</keyword>
<comment type="caution">
    <text evidence="5">The sequence shown here is derived from an EMBL/GenBank/DDBJ whole genome shotgun (WGS) entry which is preliminary data.</text>
</comment>
<evidence type="ECO:0000256" key="1">
    <source>
        <dbReference type="ARBA" id="ARBA00004924"/>
    </source>
</evidence>
<dbReference type="Pfam" id="PF06276">
    <property type="entry name" value="FhuF"/>
    <property type="match status" value="1"/>
</dbReference>
<evidence type="ECO:0000259" key="3">
    <source>
        <dbReference type="Pfam" id="PF04183"/>
    </source>
</evidence>
<feature type="domain" description="Aerobactin siderophore biosynthesis IucA/IucC N-terminal" evidence="3">
    <location>
        <begin position="243"/>
        <end position="485"/>
    </location>
</feature>
<proteinExistence type="inferred from homology"/>
<evidence type="ECO:0000256" key="2">
    <source>
        <dbReference type="ARBA" id="ARBA00007832"/>
    </source>
</evidence>
<evidence type="ECO:0000313" key="6">
    <source>
        <dbReference type="Proteomes" id="UP000094580"/>
    </source>
</evidence>
<name>A0ABX2ZU60_9BACI</name>
<evidence type="ECO:0000259" key="4">
    <source>
        <dbReference type="Pfam" id="PF06276"/>
    </source>
</evidence>
<evidence type="ECO:0000313" key="5">
    <source>
        <dbReference type="EMBL" id="ODG90603.1"/>
    </source>
</evidence>
<feature type="domain" description="Aerobactin siderophore biosynthesis IucA/IucC-like C-terminal" evidence="4">
    <location>
        <begin position="518"/>
        <end position="680"/>
    </location>
</feature>
<dbReference type="InterPro" id="IPR007310">
    <property type="entry name" value="Aerobactin_biosyn_IucA/IucC_N"/>
</dbReference>
<sequence length="697" mass="80196">MSTSLTKVLLEKGFLYESFEKLRNGELLADEAENLTFLVGHTPNLIPNYMVNLEKGRRGILNRLVGSMLRENILNFSTNSHDLYVIDSIYALNVPAITSFWRMVIQQVQSYNLQSGKAYKLYSLNEHECLVIPVSRTYAFNRIEVDGEILFVTEKEVRPINHSVELLEIVRHKKEFQYEGEKFAWEQLAKELINGSANLALSYAYWDQKKKELQKRASEFKITNVLDWVLLQKKLDSAFDSSLFFEQLSVEGHNLHPGTKTKVDMKAEDVFQYAPEFGGVATIQFVGILKDRVEWCVKDEFEEDANKLLFKVYPELRKVVEQQFQLQGHRIEEYVIVPVHPWQLENAIPVVYKQELNEQTIVPIRSFHVPCGSTSSFRTVVPLGSQECMNYAIKVAVNSQMTSTVRTISANTTNNSTIFTRLIKSIMENEQVLRKQFVPVYEVAGYNFKKENDKQKNSNLSAVLRENIESFTYNDEVAIVGSSLFSESPISEKTIVSELIDQYAKATNESSIRQAAYQFVSEYANIALPGFLTLLVKYGIGLEGHLQNSVMVFKNGQPVRMLFRDWGGLRIYKERLKKNNLHVELYPGSITATDDLKEVHNKLFYTVFQNHLGELILQVCKEFGLNESDLWQEIHQICNRVFDKLKADPTLTENVACDREALYQMKVEHKALTKMRLDPTKKGYSYAIVPNPLHEFK</sequence>
<dbReference type="PANTHER" id="PTHR34384">
    <property type="entry name" value="L-2,3-DIAMINOPROPANOATE--CITRATE LIGASE"/>
    <property type="match status" value="1"/>
</dbReference>